<keyword evidence="2" id="KW-0812">Transmembrane</keyword>
<dbReference type="AlphaFoldDB" id="A0AA42CV30"/>
<keyword evidence="4" id="KW-1185">Reference proteome</keyword>
<feature type="region of interest" description="Disordered" evidence="1">
    <location>
        <begin position="114"/>
        <end position="145"/>
    </location>
</feature>
<feature type="transmembrane region" description="Helical" evidence="2">
    <location>
        <begin position="63"/>
        <end position="81"/>
    </location>
</feature>
<feature type="transmembrane region" description="Helical" evidence="2">
    <location>
        <begin position="38"/>
        <end position="56"/>
    </location>
</feature>
<evidence type="ECO:0000256" key="1">
    <source>
        <dbReference type="SAM" id="MobiDB-lite"/>
    </source>
</evidence>
<reference evidence="3" key="1">
    <citation type="submission" date="2022-11" db="EMBL/GenBank/DDBJ databases">
        <title>Larsenimonas rhizosphaerae sp. nov., isolated from a tidal mudflat.</title>
        <authorList>
            <person name="Lee S.D."/>
            <person name="Kim I.S."/>
        </authorList>
    </citation>
    <scope>NUCLEOTIDE SEQUENCE</scope>
    <source>
        <strain evidence="3">GH2-1</strain>
    </source>
</reference>
<sequence>MLISDSQPLLWLTYLGLSLVVLVTGYLAIGFMARLPRLVVTGLVAGALLTPCMFSIPGPEEQLGYSGWAPALIVFVVGILQHDGGQVSGAGLVMVIGMVAGLGLALLLARRVGSSRSNDDDNDTPAKRRATGTAEARREPTVRQT</sequence>
<feature type="compositionally biased region" description="Basic and acidic residues" evidence="1">
    <location>
        <begin position="135"/>
        <end position="145"/>
    </location>
</feature>
<dbReference type="EMBL" id="JAPIVE010000003">
    <property type="protein sequence ID" value="MCX2524601.1"/>
    <property type="molecule type" value="Genomic_DNA"/>
</dbReference>
<organism evidence="3 4">
    <name type="scientific">Larsenimonas rhizosphaerae</name>
    <dbReference type="NCBI Taxonomy" id="2944682"/>
    <lineage>
        <taxon>Bacteria</taxon>
        <taxon>Pseudomonadati</taxon>
        <taxon>Pseudomonadota</taxon>
        <taxon>Gammaproteobacteria</taxon>
        <taxon>Oceanospirillales</taxon>
        <taxon>Halomonadaceae</taxon>
        <taxon>Larsenimonas</taxon>
    </lineage>
</organism>
<gene>
    <name evidence="3" type="ORF">OQ287_10125</name>
</gene>
<feature type="transmembrane region" description="Helical" evidence="2">
    <location>
        <begin position="12"/>
        <end position="32"/>
    </location>
</feature>
<evidence type="ECO:0000313" key="4">
    <source>
        <dbReference type="Proteomes" id="UP001165678"/>
    </source>
</evidence>
<comment type="caution">
    <text evidence="3">The sequence shown here is derived from an EMBL/GenBank/DDBJ whole genome shotgun (WGS) entry which is preliminary data.</text>
</comment>
<accession>A0AA42CV30</accession>
<protein>
    <submittedName>
        <fullName evidence="3">Uncharacterized protein</fullName>
    </submittedName>
</protein>
<keyword evidence="2" id="KW-0472">Membrane</keyword>
<evidence type="ECO:0000313" key="3">
    <source>
        <dbReference type="EMBL" id="MCX2524601.1"/>
    </source>
</evidence>
<evidence type="ECO:0000256" key="2">
    <source>
        <dbReference type="SAM" id="Phobius"/>
    </source>
</evidence>
<proteinExistence type="predicted"/>
<dbReference type="Proteomes" id="UP001165678">
    <property type="component" value="Unassembled WGS sequence"/>
</dbReference>
<dbReference type="RefSeq" id="WP_250939412.1">
    <property type="nucleotide sequence ID" value="NZ_JAMLJK010000005.1"/>
</dbReference>
<feature type="transmembrane region" description="Helical" evidence="2">
    <location>
        <begin position="87"/>
        <end position="109"/>
    </location>
</feature>
<keyword evidence="2" id="KW-1133">Transmembrane helix</keyword>
<name>A0AA42CV30_9GAMM</name>